<organism evidence="1 2">
    <name type="scientific">Deinococcus navajonensis</name>
    <dbReference type="NCBI Taxonomy" id="309884"/>
    <lineage>
        <taxon>Bacteria</taxon>
        <taxon>Thermotogati</taxon>
        <taxon>Deinococcota</taxon>
        <taxon>Deinococci</taxon>
        <taxon>Deinococcales</taxon>
        <taxon>Deinococcaceae</taxon>
        <taxon>Deinococcus</taxon>
    </lineage>
</organism>
<evidence type="ECO:0000313" key="1">
    <source>
        <dbReference type="EMBL" id="MFC4427900.1"/>
    </source>
</evidence>
<gene>
    <name evidence="1" type="ORF">ACFOZ9_16910</name>
</gene>
<dbReference type="EMBL" id="JBHSEH010000024">
    <property type="protein sequence ID" value="MFC4427900.1"/>
    <property type="molecule type" value="Genomic_DNA"/>
</dbReference>
<reference evidence="2" key="1">
    <citation type="journal article" date="2019" name="Int. J. Syst. Evol. Microbiol.">
        <title>The Global Catalogue of Microorganisms (GCM) 10K type strain sequencing project: providing services to taxonomists for standard genome sequencing and annotation.</title>
        <authorList>
            <consortium name="The Broad Institute Genomics Platform"/>
            <consortium name="The Broad Institute Genome Sequencing Center for Infectious Disease"/>
            <person name="Wu L."/>
            <person name="Ma J."/>
        </authorList>
    </citation>
    <scope>NUCLEOTIDE SEQUENCE [LARGE SCALE GENOMIC DNA]</scope>
    <source>
        <strain evidence="2">CCUG 56029</strain>
    </source>
</reference>
<keyword evidence="2" id="KW-1185">Reference proteome</keyword>
<comment type="caution">
    <text evidence="1">The sequence shown here is derived from an EMBL/GenBank/DDBJ whole genome shotgun (WGS) entry which is preliminary data.</text>
</comment>
<dbReference type="Proteomes" id="UP001595998">
    <property type="component" value="Unassembled WGS sequence"/>
</dbReference>
<protein>
    <submittedName>
        <fullName evidence="1">Uncharacterized protein</fullName>
    </submittedName>
</protein>
<evidence type="ECO:0000313" key="2">
    <source>
        <dbReference type="Proteomes" id="UP001595998"/>
    </source>
</evidence>
<dbReference type="RefSeq" id="WP_380041850.1">
    <property type="nucleotide sequence ID" value="NZ_JBHSEH010000024.1"/>
</dbReference>
<proteinExistence type="predicted"/>
<name>A0ABV8XQU8_9DEIO</name>
<accession>A0ABV8XQU8</accession>
<sequence length="108" mass="11755">MADPDLSGSWRELVPRAAAQAFQSGDERWAATLLARARDEQRPGSVPWAVLERLLGLCLIHVLREVEGTFALERADAVLEAAAVEAPTLAWLEEPLAAEGPSSRLPDR</sequence>